<dbReference type="GO" id="GO:0015344">
    <property type="term" value="F:siderophore uptake transmembrane transporter activity"/>
    <property type="evidence" value="ECO:0007669"/>
    <property type="project" value="TreeGrafter"/>
</dbReference>
<evidence type="ECO:0000256" key="4">
    <source>
        <dbReference type="ARBA" id="ARBA00022729"/>
    </source>
</evidence>
<gene>
    <name evidence="11" type="ORF">METZ01_LOCUS23196</name>
</gene>
<dbReference type="InterPro" id="IPR010917">
    <property type="entry name" value="TonB_rcpt_CS"/>
</dbReference>
<dbReference type="InterPro" id="IPR012910">
    <property type="entry name" value="Plug_dom"/>
</dbReference>
<evidence type="ECO:0000259" key="10">
    <source>
        <dbReference type="Pfam" id="PF07715"/>
    </source>
</evidence>
<evidence type="ECO:0000259" key="9">
    <source>
        <dbReference type="Pfam" id="PF00593"/>
    </source>
</evidence>
<dbReference type="InterPro" id="IPR036942">
    <property type="entry name" value="Beta-barrel_TonB_sf"/>
</dbReference>
<sequence length="883" mass="97741">MKKFYLYFILYFTVSLVSFSSFSQALVSGVIVDGSSNEPLIGANVSIKGTTIGTFSGLDGSFSFTADVSTSSVVLISYLGYEDIEVPAGADLGVIKLTALNISLDEIKITADYGVDRRLPATFSNVSTQYIEEYAGTQEVPELLKFTPGVYTTKEGGGVGDSRVYIRGFAQENITVMINGVPVNDMENGRVYWSNWNGLGDVTSAMQVVRGLGASKLAIGSIGGTINIITKSVDSKKGGTYMQQVSDYGQFKETISYNTGRMNGDWAISALLSKTDGKGYVDGTYVDAMTYFLSISKEFSENSTFVLSAVGAPQKHGQRDQYLSPSEVDMYGHKYNRDWGMHNGEELNGRNNYYHKPHIVLNHYYNVNDKTTLNTSIYASYGKGGGSGPLGSTSRYYGNTDRTSDGLIDWDVIESRNGSNSSNSPRYGLSGTVGSETILRNSVNNHKWYGVLSNLNHKFNDNLELTVGVDARTYRGEHFREVRNLLGGSHWTEYYKYTVDYSRNSSLSSYGDGGVRDHLKYVHENSTSLFFNKTPFNQRIAYDNDGIHRYAGLHSQVQYDNDVIFAFVAASVSRTQYVRVDRGNYVGEENGGTNPESAKVNITGHNLKAGFNYNFSDNSNIYVNAGTFSRAPFFNFVFTNYVNTVVDPLENEKAKSIEFGYGYKAQKFSLKMNIYATKWEDKGLLSPRVTINGVSTRSAIRGQDALHKGLELEFNTKFTPKLDIGGLMSFGDWRWANDVTAELRSDVENAPIITVDVYSGNVLIGNHPQTQLGVKGRYQINNTLDFGGQYIYNAKLYADYDVTSRGDFGSSNIQPHQLDSYGVLDLRIGAKFNLGSLGAYAQVQGYNILDELYWARGIEGSNDLKEGFPSYGRTLNFSIKLNF</sequence>
<keyword evidence="7" id="KW-0675">Receptor</keyword>
<dbReference type="GO" id="GO:0009279">
    <property type="term" value="C:cell outer membrane"/>
    <property type="evidence" value="ECO:0007669"/>
    <property type="project" value="UniProtKB-SubCell"/>
</dbReference>
<dbReference type="InterPro" id="IPR037066">
    <property type="entry name" value="Plug_dom_sf"/>
</dbReference>
<evidence type="ECO:0000256" key="8">
    <source>
        <dbReference type="ARBA" id="ARBA00023237"/>
    </source>
</evidence>
<dbReference type="EMBL" id="UINC01001088">
    <property type="protein sequence ID" value="SUZ70342.1"/>
    <property type="molecule type" value="Genomic_DNA"/>
</dbReference>
<dbReference type="AlphaFoldDB" id="A0A381PTG6"/>
<organism evidence="11">
    <name type="scientific">marine metagenome</name>
    <dbReference type="NCBI Taxonomy" id="408172"/>
    <lineage>
        <taxon>unclassified sequences</taxon>
        <taxon>metagenomes</taxon>
        <taxon>ecological metagenomes</taxon>
    </lineage>
</organism>
<dbReference type="Gene3D" id="2.170.130.10">
    <property type="entry name" value="TonB-dependent receptor, plug domain"/>
    <property type="match status" value="1"/>
</dbReference>
<dbReference type="PROSITE" id="PS52016">
    <property type="entry name" value="TONB_DEPENDENT_REC_3"/>
    <property type="match status" value="1"/>
</dbReference>
<evidence type="ECO:0000256" key="2">
    <source>
        <dbReference type="ARBA" id="ARBA00022448"/>
    </source>
</evidence>
<evidence type="ECO:0000313" key="11">
    <source>
        <dbReference type="EMBL" id="SUZ70342.1"/>
    </source>
</evidence>
<dbReference type="SUPFAM" id="SSF49464">
    <property type="entry name" value="Carboxypeptidase regulatory domain-like"/>
    <property type="match status" value="1"/>
</dbReference>
<accession>A0A381PTG6</accession>
<dbReference type="Pfam" id="PF13715">
    <property type="entry name" value="CarbopepD_reg_2"/>
    <property type="match status" value="1"/>
</dbReference>
<feature type="domain" description="TonB-dependent receptor-like beta-barrel" evidence="9">
    <location>
        <begin position="390"/>
        <end position="839"/>
    </location>
</feature>
<comment type="subcellular location">
    <subcellularLocation>
        <location evidence="1">Cell outer membrane</location>
        <topology evidence="1">Multi-pass membrane protein</topology>
    </subcellularLocation>
</comment>
<protein>
    <submittedName>
        <fullName evidence="11">Uncharacterized protein</fullName>
    </submittedName>
</protein>
<dbReference type="Pfam" id="PF00593">
    <property type="entry name" value="TonB_dep_Rec_b-barrel"/>
    <property type="match status" value="1"/>
</dbReference>
<feature type="domain" description="TonB-dependent receptor plug" evidence="10">
    <location>
        <begin position="117"/>
        <end position="225"/>
    </location>
</feature>
<keyword evidence="2" id="KW-0813">Transport</keyword>
<evidence type="ECO:0000256" key="3">
    <source>
        <dbReference type="ARBA" id="ARBA00022692"/>
    </source>
</evidence>
<evidence type="ECO:0000256" key="7">
    <source>
        <dbReference type="ARBA" id="ARBA00023170"/>
    </source>
</evidence>
<keyword evidence="6" id="KW-0472">Membrane</keyword>
<keyword evidence="3" id="KW-0812">Transmembrane</keyword>
<dbReference type="Gene3D" id="2.60.40.1120">
    <property type="entry name" value="Carboxypeptidase-like, regulatory domain"/>
    <property type="match status" value="1"/>
</dbReference>
<proteinExistence type="predicted"/>
<dbReference type="PANTHER" id="PTHR30069:SF29">
    <property type="entry name" value="HEMOGLOBIN AND HEMOGLOBIN-HAPTOGLOBIN-BINDING PROTEIN 1-RELATED"/>
    <property type="match status" value="1"/>
</dbReference>
<dbReference type="PANTHER" id="PTHR30069">
    <property type="entry name" value="TONB-DEPENDENT OUTER MEMBRANE RECEPTOR"/>
    <property type="match status" value="1"/>
</dbReference>
<dbReference type="SUPFAM" id="SSF56935">
    <property type="entry name" value="Porins"/>
    <property type="match status" value="1"/>
</dbReference>
<keyword evidence="8" id="KW-0998">Cell outer membrane</keyword>
<dbReference type="Gene3D" id="2.40.170.20">
    <property type="entry name" value="TonB-dependent receptor, beta-barrel domain"/>
    <property type="match status" value="1"/>
</dbReference>
<dbReference type="PROSITE" id="PS01156">
    <property type="entry name" value="TONB_DEPENDENT_REC_2"/>
    <property type="match status" value="1"/>
</dbReference>
<name>A0A381PTG6_9ZZZZ</name>
<dbReference type="InterPro" id="IPR008969">
    <property type="entry name" value="CarboxyPept-like_regulatory"/>
</dbReference>
<reference evidence="11" key="1">
    <citation type="submission" date="2018-05" db="EMBL/GenBank/DDBJ databases">
        <authorList>
            <person name="Lanie J.A."/>
            <person name="Ng W.-L."/>
            <person name="Kazmierczak K.M."/>
            <person name="Andrzejewski T.M."/>
            <person name="Davidsen T.M."/>
            <person name="Wayne K.J."/>
            <person name="Tettelin H."/>
            <person name="Glass J.I."/>
            <person name="Rusch D."/>
            <person name="Podicherti R."/>
            <person name="Tsui H.-C.T."/>
            <person name="Winkler M.E."/>
        </authorList>
    </citation>
    <scope>NUCLEOTIDE SEQUENCE</scope>
</reference>
<keyword evidence="5" id="KW-0798">TonB box</keyword>
<keyword evidence="4" id="KW-0732">Signal</keyword>
<evidence type="ECO:0000256" key="1">
    <source>
        <dbReference type="ARBA" id="ARBA00004571"/>
    </source>
</evidence>
<evidence type="ECO:0000256" key="5">
    <source>
        <dbReference type="ARBA" id="ARBA00023077"/>
    </source>
</evidence>
<dbReference type="Pfam" id="PF07715">
    <property type="entry name" value="Plug"/>
    <property type="match status" value="1"/>
</dbReference>
<dbReference type="InterPro" id="IPR039426">
    <property type="entry name" value="TonB-dep_rcpt-like"/>
</dbReference>
<evidence type="ECO:0000256" key="6">
    <source>
        <dbReference type="ARBA" id="ARBA00023136"/>
    </source>
</evidence>
<dbReference type="InterPro" id="IPR000531">
    <property type="entry name" value="Beta-barrel_TonB"/>
</dbReference>
<dbReference type="GO" id="GO:0044718">
    <property type="term" value="P:siderophore transmembrane transport"/>
    <property type="evidence" value="ECO:0007669"/>
    <property type="project" value="TreeGrafter"/>
</dbReference>